<dbReference type="PROSITE" id="PS00196">
    <property type="entry name" value="COPPER_BLUE"/>
    <property type="match status" value="1"/>
</dbReference>
<protein>
    <recommendedName>
        <fullName evidence="3">Phytocyanin domain-containing protein</fullName>
    </recommendedName>
</protein>
<gene>
    <name evidence="4" type="ORF">Sjap_006602</name>
</gene>
<dbReference type="Proteomes" id="UP001417504">
    <property type="component" value="Unassembled WGS sequence"/>
</dbReference>
<dbReference type="GO" id="GO:0009055">
    <property type="term" value="F:electron transfer activity"/>
    <property type="evidence" value="ECO:0007669"/>
    <property type="project" value="InterPro"/>
</dbReference>
<dbReference type="Gene3D" id="2.60.40.420">
    <property type="entry name" value="Cupredoxins - blue copper proteins"/>
    <property type="match status" value="1"/>
</dbReference>
<dbReference type="GO" id="GO:0046872">
    <property type="term" value="F:metal ion binding"/>
    <property type="evidence" value="ECO:0007669"/>
    <property type="project" value="UniProtKB-KW"/>
</dbReference>
<proteinExistence type="predicted"/>
<dbReference type="PROSITE" id="PS51485">
    <property type="entry name" value="PHYTOCYANIN"/>
    <property type="match status" value="1"/>
</dbReference>
<evidence type="ECO:0000256" key="1">
    <source>
        <dbReference type="ARBA" id="ARBA00022723"/>
    </source>
</evidence>
<comment type="caution">
    <text evidence="4">The sequence shown here is derived from an EMBL/GenBank/DDBJ whole genome shotgun (WGS) entry which is preliminary data.</text>
</comment>
<dbReference type="AlphaFoldDB" id="A0AAP0K7Q7"/>
<dbReference type="EMBL" id="JBBNAE010000002">
    <property type="protein sequence ID" value="KAK9146699.1"/>
    <property type="molecule type" value="Genomic_DNA"/>
</dbReference>
<accession>A0AAP0K7Q7</accession>
<dbReference type="SUPFAM" id="SSF49503">
    <property type="entry name" value="Cupredoxins"/>
    <property type="match status" value="1"/>
</dbReference>
<keyword evidence="1" id="KW-0479">Metal-binding</keyword>
<dbReference type="InterPro" id="IPR028871">
    <property type="entry name" value="BlueCu_1_BS"/>
</dbReference>
<organism evidence="4 5">
    <name type="scientific">Stephania japonica</name>
    <dbReference type="NCBI Taxonomy" id="461633"/>
    <lineage>
        <taxon>Eukaryota</taxon>
        <taxon>Viridiplantae</taxon>
        <taxon>Streptophyta</taxon>
        <taxon>Embryophyta</taxon>
        <taxon>Tracheophyta</taxon>
        <taxon>Spermatophyta</taxon>
        <taxon>Magnoliopsida</taxon>
        <taxon>Ranunculales</taxon>
        <taxon>Menispermaceae</taxon>
        <taxon>Menispermoideae</taxon>
        <taxon>Cissampelideae</taxon>
        <taxon>Stephania</taxon>
    </lineage>
</organism>
<evidence type="ECO:0000313" key="4">
    <source>
        <dbReference type="EMBL" id="KAK9146699.1"/>
    </source>
</evidence>
<evidence type="ECO:0000259" key="3">
    <source>
        <dbReference type="PROSITE" id="PS51485"/>
    </source>
</evidence>
<name>A0AAP0K7Q7_9MAGN</name>
<evidence type="ECO:0000313" key="5">
    <source>
        <dbReference type="Proteomes" id="UP001417504"/>
    </source>
</evidence>
<dbReference type="InterPro" id="IPR008972">
    <property type="entry name" value="Cupredoxin"/>
</dbReference>
<evidence type="ECO:0000256" key="2">
    <source>
        <dbReference type="ARBA" id="ARBA00023008"/>
    </source>
</evidence>
<keyword evidence="5" id="KW-1185">Reference proteome</keyword>
<reference evidence="4 5" key="1">
    <citation type="submission" date="2024-01" db="EMBL/GenBank/DDBJ databases">
        <title>Genome assemblies of Stephania.</title>
        <authorList>
            <person name="Yang L."/>
        </authorList>
    </citation>
    <scope>NUCLEOTIDE SEQUENCE [LARGE SCALE GENOMIC DNA]</scope>
    <source>
        <strain evidence="4">QJT</strain>
        <tissue evidence="4">Leaf</tissue>
    </source>
</reference>
<keyword evidence="2" id="KW-0186">Copper</keyword>
<feature type="domain" description="Phytocyanin" evidence="3">
    <location>
        <begin position="1"/>
        <end position="27"/>
    </location>
</feature>
<sequence>MSGNYYFICGAPGHCEAGQKVEIKVVPSSPSSSMIGASHPALSPSAFSPVPPHTSSAAVKYAANSKSFLIGLVGIALLSICIRCFKVVPSPWATRHCFVCCSCSLFSDQFDGRVWASSNQV</sequence>
<dbReference type="InterPro" id="IPR003245">
    <property type="entry name" value="Phytocyanin_dom"/>
</dbReference>